<dbReference type="Proteomes" id="UP000663929">
    <property type="component" value="Chromosome"/>
</dbReference>
<dbReference type="Pfam" id="PF08892">
    <property type="entry name" value="YqcI_YcgG"/>
    <property type="match status" value="1"/>
</dbReference>
<feature type="compositionally biased region" description="Pro residues" evidence="1">
    <location>
        <begin position="264"/>
        <end position="275"/>
    </location>
</feature>
<reference evidence="2" key="1">
    <citation type="submission" date="2021-03" db="EMBL/GenBank/DDBJ databases">
        <title>Acanthopleuribacteraceae sp. M133.</title>
        <authorList>
            <person name="Wang G."/>
        </authorList>
    </citation>
    <scope>NUCLEOTIDE SEQUENCE</scope>
    <source>
        <strain evidence="2">M133</strain>
    </source>
</reference>
<sequence length="275" mass="30857">MLSELDFKEICYGSPDGSGHLVNHLTGEPISPLVQFVHAQFRNMVLLPEFSCVGAKAAINSNAYRFALYREMGSAEATEGLMRDLALFVKDQESLGDMNTFIAAFDRPHPTGEEHFERMMWDQLQKLHDGDPVAWDSQVSDNPDDPHFSYSFFGRAFFVVGLHPAASRYARRFAYPLLVFNAHFMFEGLREKGRFERFQQVIRGKEIHIQDSINPNLSNFGEGSDAVQYSGRPVGDQWQCPLQVKNSNTEPSEDEGDAAAGDAPQPPVPPEKPET</sequence>
<dbReference type="KEGG" id="scor:J3U87_26530"/>
<feature type="region of interest" description="Disordered" evidence="1">
    <location>
        <begin position="244"/>
        <end position="275"/>
    </location>
</feature>
<evidence type="ECO:0000313" key="2">
    <source>
        <dbReference type="EMBL" id="QTD49158.1"/>
    </source>
</evidence>
<organism evidence="2 3">
    <name type="scientific">Sulfidibacter corallicola</name>
    <dbReference type="NCBI Taxonomy" id="2818388"/>
    <lineage>
        <taxon>Bacteria</taxon>
        <taxon>Pseudomonadati</taxon>
        <taxon>Acidobacteriota</taxon>
        <taxon>Holophagae</taxon>
        <taxon>Acanthopleuribacterales</taxon>
        <taxon>Acanthopleuribacteraceae</taxon>
        <taxon>Sulfidibacter</taxon>
    </lineage>
</organism>
<dbReference type="NCBIfam" id="NF041366">
    <property type="entry name" value="GntA_guanitoxin"/>
    <property type="match status" value="1"/>
</dbReference>
<name>A0A8A4TK10_SULCO</name>
<dbReference type="InterPro" id="IPR014988">
    <property type="entry name" value="Uncharacterised_YqcI/YcgG"/>
</dbReference>
<gene>
    <name evidence="2" type="ORF">J3U87_26530</name>
</gene>
<keyword evidence="3" id="KW-1185">Reference proteome</keyword>
<proteinExistence type="predicted"/>
<accession>A0A8A4TK10</accession>
<evidence type="ECO:0000256" key="1">
    <source>
        <dbReference type="SAM" id="MobiDB-lite"/>
    </source>
</evidence>
<dbReference type="AlphaFoldDB" id="A0A8A4TK10"/>
<dbReference type="PANTHER" id="PTHR40045:SF1">
    <property type="entry name" value="YQCI_YCGG FAMILY PROTEIN"/>
    <property type="match status" value="1"/>
</dbReference>
<dbReference type="RefSeq" id="WP_237378799.1">
    <property type="nucleotide sequence ID" value="NZ_CP071793.1"/>
</dbReference>
<dbReference type="PANTHER" id="PTHR40045">
    <property type="entry name" value="YCGG FAMILY PROTEIN"/>
    <property type="match status" value="1"/>
</dbReference>
<protein>
    <submittedName>
        <fullName evidence="2">YqcI/YcgG family protein</fullName>
    </submittedName>
</protein>
<dbReference type="EMBL" id="CP071793">
    <property type="protein sequence ID" value="QTD49158.1"/>
    <property type="molecule type" value="Genomic_DNA"/>
</dbReference>
<evidence type="ECO:0000313" key="3">
    <source>
        <dbReference type="Proteomes" id="UP000663929"/>
    </source>
</evidence>